<proteinExistence type="predicted"/>
<dbReference type="Proteomes" id="UP000280417">
    <property type="component" value="Unassembled WGS sequence"/>
</dbReference>
<evidence type="ECO:0000313" key="1">
    <source>
        <dbReference type="EMBL" id="RLE15513.1"/>
    </source>
</evidence>
<evidence type="ECO:0000313" key="2">
    <source>
        <dbReference type="Proteomes" id="UP000280417"/>
    </source>
</evidence>
<protein>
    <submittedName>
        <fullName evidence="1">Phosphate ABC transporter substrate-binding protein PstS</fullName>
    </submittedName>
</protein>
<reference evidence="1 2" key="1">
    <citation type="submission" date="2018-06" db="EMBL/GenBank/DDBJ databases">
        <title>Extensive metabolic versatility and redundancy in microbially diverse, dynamic hydrothermal sediments.</title>
        <authorList>
            <person name="Dombrowski N."/>
            <person name="Teske A."/>
            <person name="Baker B.J."/>
        </authorList>
    </citation>
    <scope>NUCLEOTIDE SEQUENCE [LARGE SCALE GENOMIC DNA]</scope>
    <source>
        <strain evidence="1">B3_G15</strain>
    </source>
</reference>
<dbReference type="Gene3D" id="3.40.190.10">
    <property type="entry name" value="Periplasmic binding protein-like II"/>
    <property type="match status" value="1"/>
</dbReference>
<comment type="caution">
    <text evidence="1">The sequence shown here is derived from an EMBL/GenBank/DDBJ whole genome shotgun (WGS) entry which is preliminary data.</text>
</comment>
<dbReference type="AlphaFoldDB" id="A0A662DMI3"/>
<name>A0A662DMI3_UNCAE</name>
<gene>
    <name evidence="1" type="ORF">DRJ04_00005</name>
</gene>
<sequence>ELVRLLWWVVHEGQEFCRPLHYAPLPEDVVKKAENIIKQVTYNGIFLLKNR</sequence>
<accession>A0A662DMI3</accession>
<dbReference type="EMBL" id="QMQA01000001">
    <property type="protein sequence ID" value="RLE15513.1"/>
    <property type="molecule type" value="Genomic_DNA"/>
</dbReference>
<feature type="non-terminal residue" evidence="1">
    <location>
        <position position="1"/>
    </location>
</feature>
<organism evidence="1 2">
    <name type="scientific">Aerophobetes bacterium</name>
    <dbReference type="NCBI Taxonomy" id="2030807"/>
    <lineage>
        <taxon>Bacteria</taxon>
        <taxon>Candidatus Aerophobota</taxon>
    </lineage>
</organism>